<accession>A0A811S0X7</accession>
<evidence type="ECO:0000313" key="2">
    <source>
        <dbReference type="EMBL" id="CAD6334990.1"/>
    </source>
</evidence>
<dbReference type="AlphaFoldDB" id="A0A811S0X7"/>
<keyword evidence="3" id="KW-1185">Reference proteome</keyword>
<feature type="compositionally biased region" description="Basic and acidic residues" evidence="1">
    <location>
        <begin position="28"/>
        <end position="47"/>
    </location>
</feature>
<dbReference type="EMBL" id="CAJGYO010000017">
    <property type="protein sequence ID" value="CAD6334990.1"/>
    <property type="molecule type" value="Genomic_DNA"/>
</dbReference>
<protein>
    <submittedName>
        <fullName evidence="2">Uncharacterized protein</fullName>
    </submittedName>
</protein>
<proteinExistence type="predicted"/>
<dbReference type="Proteomes" id="UP000604825">
    <property type="component" value="Unassembled WGS sequence"/>
</dbReference>
<evidence type="ECO:0000313" key="3">
    <source>
        <dbReference type="Proteomes" id="UP000604825"/>
    </source>
</evidence>
<reference evidence="2" key="1">
    <citation type="submission" date="2020-10" db="EMBL/GenBank/DDBJ databases">
        <authorList>
            <person name="Han B."/>
            <person name="Lu T."/>
            <person name="Zhao Q."/>
            <person name="Huang X."/>
            <person name="Zhao Y."/>
        </authorList>
    </citation>
    <scope>NUCLEOTIDE SEQUENCE</scope>
</reference>
<gene>
    <name evidence="2" type="ORF">NCGR_LOCUS59088</name>
</gene>
<feature type="compositionally biased region" description="Basic and acidic residues" evidence="1">
    <location>
        <begin position="73"/>
        <end position="84"/>
    </location>
</feature>
<feature type="region of interest" description="Disordered" evidence="1">
    <location>
        <begin position="1"/>
        <end position="100"/>
    </location>
</feature>
<name>A0A811S0X7_9POAL</name>
<organism evidence="2 3">
    <name type="scientific">Miscanthus lutarioriparius</name>
    <dbReference type="NCBI Taxonomy" id="422564"/>
    <lineage>
        <taxon>Eukaryota</taxon>
        <taxon>Viridiplantae</taxon>
        <taxon>Streptophyta</taxon>
        <taxon>Embryophyta</taxon>
        <taxon>Tracheophyta</taxon>
        <taxon>Spermatophyta</taxon>
        <taxon>Magnoliopsida</taxon>
        <taxon>Liliopsida</taxon>
        <taxon>Poales</taxon>
        <taxon>Poaceae</taxon>
        <taxon>PACMAD clade</taxon>
        <taxon>Panicoideae</taxon>
        <taxon>Andropogonodae</taxon>
        <taxon>Andropogoneae</taxon>
        <taxon>Saccharinae</taxon>
        <taxon>Miscanthus</taxon>
    </lineage>
</organism>
<comment type="caution">
    <text evidence="2">The sequence shown here is derived from an EMBL/GenBank/DDBJ whole genome shotgun (WGS) entry which is preliminary data.</text>
</comment>
<evidence type="ECO:0000256" key="1">
    <source>
        <dbReference type="SAM" id="MobiDB-lite"/>
    </source>
</evidence>
<sequence length="100" mass="10623">MAAAAGGGTKASANMWAVLADDDPGDNEAAKRLERDTKGREATEYKHQQTMATAASRAARRQRCRAAPPTSGRSEEEARTKAEQEAEEEAAAGSGGQWRC</sequence>